<feature type="compositionally biased region" description="Acidic residues" evidence="6">
    <location>
        <begin position="687"/>
        <end position="698"/>
    </location>
</feature>
<keyword evidence="1 5" id="KW-0396">Initiation factor</keyword>
<sequence>MRSSEPSHSSNNNLFFLAVSKNKATVYEYDVSCSSRIVDDIEEQIKRSEENGLALPSESAKRECTDGRKTATSNESAPPPTQVKKTGNIKFNNDFILNRGIRIYKEFEDVELATCTNDYKKIILVKKSNLNVAEIIDLPQGDDNTNKGGTASSFQIRAKTPIKAITSSPKDSHLVLYCQYKPEVSPHNLFVYNIGKAAGKKNRYKKNTKGDDGAPGGRGSHCAEEEERSKEKSSTTLKETPKKAPNTGGKKASGQGDHTDHSDICYGDSCHRDDNFGEKIPVRVDTLKSYSSKMWPFYKWSENESLCAIRMNNIIYVYKENNFTSYVSKLTLENLEFFDVSPEQGNKKGGGEALIATYERGTKGKPSVFKIFKSSDLSNHVYSKSFFNSDEMKLKWNKNATAVLLNVHTQVDKEKQYYYGLSNLFFIDTSKFSEVNIMTDRGQIYDCIWSYNQNKFYVCKGDIPAEIVLYDKCANIAHSFGRHKFNTLRLNCSEKLLLTGGFGNLSGDITLWNTTTKKEVTKTKASCAVICEFFNDGKHFLTATTHPRLRVDNHLKIFTHDGFIVSRINFEELYNVIILPFNKINFSETDASLGIYVENSNKQLYIHKQLGIDSKKTGVYRAPGTSTTVSAILNGFMNAKKPTHKLSKPKPPGANFVQEKEKKTTTTSKKKKKKKNTQTGENAPPGEVEEDLPGDDEP</sequence>
<accession>A0A1B1E1K8</accession>
<evidence type="ECO:0000256" key="5">
    <source>
        <dbReference type="PIRNR" id="PIRNR017222"/>
    </source>
</evidence>
<dbReference type="GO" id="GO:0022627">
    <property type="term" value="C:cytosolic small ribosomal subunit"/>
    <property type="evidence" value="ECO:0007669"/>
    <property type="project" value="TreeGrafter"/>
</dbReference>
<keyword evidence="4 5" id="KW-0648">Protein biosynthesis</keyword>
<name>A0A1B1E1K8_9APIC</name>
<dbReference type="InterPro" id="IPR011387">
    <property type="entry name" value="TIF2A"/>
</dbReference>
<dbReference type="PIRSF" id="PIRSF017222">
    <property type="entry name" value="eIF2A"/>
    <property type="match status" value="1"/>
</dbReference>
<dbReference type="GO" id="GO:0003743">
    <property type="term" value="F:translation initiation factor activity"/>
    <property type="evidence" value="ECO:0007669"/>
    <property type="project" value="UniProtKB-UniRule"/>
</dbReference>
<dbReference type="GO" id="GO:0003729">
    <property type="term" value="F:mRNA binding"/>
    <property type="evidence" value="ECO:0007669"/>
    <property type="project" value="TreeGrafter"/>
</dbReference>
<reference evidence="9" key="1">
    <citation type="submission" date="2016-06" db="EMBL/GenBank/DDBJ databases">
        <title>First high quality genome sequence of Plasmodium coatneyi using continuous long reads from single molecule, real-time sequencing.</title>
        <authorList>
            <person name="Chien J.-T."/>
            <person name="Pakala S.B."/>
            <person name="Geraldo J.A."/>
            <person name="Lapp S.A."/>
            <person name="Barnwell J.W."/>
            <person name="Kissinger J.C."/>
            <person name="Galinski M.R."/>
            <person name="Humphrey J.C."/>
        </authorList>
    </citation>
    <scope>NUCLEOTIDE SEQUENCE [LARGE SCALE GENOMIC DNA]</scope>
    <source>
        <strain evidence="9">Hackeri</strain>
    </source>
</reference>
<feature type="compositionally biased region" description="Basic and acidic residues" evidence="6">
    <location>
        <begin position="59"/>
        <end position="69"/>
    </location>
</feature>
<keyword evidence="3" id="KW-0677">Repeat</keyword>
<dbReference type="GO" id="GO:0006417">
    <property type="term" value="P:regulation of translation"/>
    <property type="evidence" value="ECO:0007669"/>
    <property type="project" value="UniProtKB-KW"/>
</dbReference>
<evidence type="ECO:0000256" key="2">
    <source>
        <dbReference type="ARBA" id="ARBA00022574"/>
    </source>
</evidence>
<feature type="region of interest" description="Disordered" evidence="6">
    <location>
        <begin position="49"/>
        <end position="82"/>
    </location>
</feature>
<dbReference type="RefSeq" id="XP_019915598.1">
    <property type="nucleotide sequence ID" value="XM_020060085.1"/>
</dbReference>
<dbReference type="Pfam" id="PF08662">
    <property type="entry name" value="eIF2A"/>
    <property type="match status" value="1"/>
</dbReference>
<evidence type="ECO:0000259" key="7">
    <source>
        <dbReference type="Pfam" id="PF08662"/>
    </source>
</evidence>
<comment type="similarity">
    <text evidence="5">Belongs to the WD repeat EIF2A family.</text>
</comment>
<dbReference type="PANTHER" id="PTHR13227">
    <property type="entry name" value="EUKARYOTIC TRANSLATION INITIATION FACTOR 2A"/>
    <property type="match status" value="1"/>
</dbReference>
<evidence type="ECO:0000313" key="8">
    <source>
        <dbReference type="EMBL" id="ANQ08903.1"/>
    </source>
</evidence>
<evidence type="ECO:0000256" key="4">
    <source>
        <dbReference type="ARBA" id="ARBA00022917"/>
    </source>
</evidence>
<evidence type="ECO:0000256" key="1">
    <source>
        <dbReference type="ARBA" id="ARBA00022540"/>
    </source>
</evidence>
<dbReference type="PANTHER" id="PTHR13227:SF0">
    <property type="entry name" value="EUKARYOTIC TRANSLATION INITIATION FACTOR 2A"/>
    <property type="match status" value="1"/>
</dbReference>
<dbReference type="VEuPathDB" id="PlasmoDB:PCOAH_00032900"/>
<organism evidence="8 9">
    <name type="scientific">Plasmodium coatneyi</name>
    <dbReference type="NCBI Taxonomy" id="208452"/>
    <lineage>
        <taxon>Eukaryota</taxon>
        <taxon>Sar</taxon>
        <taxon>Alveolata</taxon>
        <taxon>Apicomplexa</taxon>
        <taxon>Aconoidasida</taxon>
        <taxon>Haemosporida</taxon>
        <taxon>Plasmodiidae</taxon>
        <taxon>Plasmodium</taxon>
    </lineage>
</organism>
<feature type="region of interest" description="Disordered" evidence="6">
    <location>
        <begin position="203"/>
        <end position="260"/>
    </location>
</feature>
<keyword evidence="5" id="KW-0810">Translation regulation</keyword>
<dbReference type="GO" id="GO:0043022">
    <property type="term" value="F:ribosome binding"/>
    <property type="evidence" value="ECO:0007669"/>
    <property type="project" value="UniProtKB-UniRule"/>
</dbReference>
<proteinExistence type="inferred from homology"/>
<feature type="region of interest" description="Disordered" evidence="6">
    <location>
        <begin position="641"/>
        <end position="698"/>
    </location>
</feature>
<dbReference type="SUPFAM" id="SSF82171">
    <property type="entry name" value="DPP6 N-terminal domain-like"/>
    <property type="match status" value="1"/>
</dbReference>
<keyword evidence="9" id="KW-1185">Reference proteome</keyword>
<dbReference type="OrthoDB" id="2194683at2759"/>
<feature type="compositionally biased region" description="Basic and acidic residues" evidence="6">
    <location>
        <begin position="221"/>
        <end position="233"/>
    </location>
</feature>
<evidence type="ECO:0000313" key="9">
    <source>
        <dbReference type="Proteomes" id="UP000092716"/>
    </source>
</evidence>
<keyword evidence="2" id="KW-0853">WD repeat</keyword>
<evidence type="ECO:0000256" key="3">
    <source>
        <dbReference type="ARBA" id="ARBA00022737"/>
    </source>
</evidence>
<dbReference type="EMBL" id="CP016249">
    <property type="protein sequence ID" value="ANQ08903.1"/>
    <property type="molecule type" value="Genomic_DNA"/>
</dbReference>
<evidence type="ECO:0000256" key="6">
    <source>
        <dbReference type="SAM" id="MobiDB-lite"/>
    </source>
</evidence>
<dbReference type="InterPro" id="IPR013979">
    <property type="entry name" value="TIF_beta_prop-like"/>
</dbReference>
<dbReference type="KEGG" id="pcot:PCOAH_00032900"/>
<dbReference type="AlphaFoldDB" id="A0A1B1E1K8"/>
<protein>
    <recommendedName>
        <fullName evidence="5">Eukaryotic translation initiation factor 2A</fullName>
        <shortName evidence="5">eIF-2A</shortName>
    </recommendedName>
</protein>
<dbReference type="GeneID" id="30910021"/>
<gene>
    <name evidence="8" type="ORF">PCOAH_00032900</name>
</gene>
<feature type="domain" description="Translation initiation factor beta propellor-like" evidence="7">
    <location>
        <begin position="384"/>
        <end position="576"/>
    </location>
</feature>
<dbReference type="GO" id="GO:0000049">
    <property type="term" value="F:tRNA binding"/>
    <property type="evidence" value="ECO:0007669"/>
    <property type="project" value="UniProtKB-UniRule"/>
</dbReference>
<dbReference type="Proteomes" id="UP000092716">
    <property type="component" value="Chromosome 11"/>
</dbReference>
<comment type="function">
    <text evidence="5">Functions in the early steps of protein synthesis of a small number of specific mRNAs. Acts by directing the binding of methionyl-tRNAi to 40S ribosomal subunits. In contrast to the eIF-2 complex, it binds methionyl-tRNAi to 40S subunits in a codon-dependent manner, whereas the eIF-2 complex binds methionyl-tRNAi to 40S subunits in a GTP-dependent manner.</text>
</comment>